<gene>
    <name evidence="11" type="ORF">IGS68_30240</name>
</gene>
<keyword evidence="2" id="KW-1003">Cell membrane</keyword>
<feature type="transmembrane region" description="Helical" evidence="9">
    <location>
        <begin position="430"/>
        <end position="458"/>
    </location>
</feature>
<feature type="domain" description="Polysaccharide chain length determinant N-terminal" evidence="10">
    <location>
        <begin position="7"/>
        <end position="96"/>
    </location>
</feature>
<evidence type="ECO:0000256" key="4">
    <source>
        <dbReference type="ARBA" id="ARBA00022741"/>
    </source>
</evidence>
<dbReference type="InterPro" id="IPR005702">
    <property type="entry name" value="Wzc-like_C"/>
</dbReference>
<evidence type="ECO:0000256" key="2">
    <source>
        <dbReference type="ARBA" id="ARBA00022475"/>
    </source>
</evidence>
<keyword evidence="8" id="KW-0175">Coiled coil</keyword>
<keyword evidence="4" id="KW-0547">Nucleotide-binding</keyword>
<evidence type="ECO:0000256" key="6">
    <source>
        <dbReference type="ARBA" id="ARBA00022989"/>
    </source>
</evidence>
<evidence type="ECO:0000256" key="9">
    <source>
        <dbReference type="SAM" id="Phobius"/>
    </source>
</evidence>
<keyword evidence="3 9" id="KW-0812">Transmembrane</keyword>
<dbReference type="PANTHER" id="PTHR32309:SF13">
    <property type="entry name" value="FERRIC ENTEROBACTIN TRANSPORT PROTEIN FEPE"/>
    <property type="match status" value="1"/>
</dbReference>
<dbReference type="InterPro" id="IPR003856">
    <property type="entry name" value="LPS_length_determ_N"/>
</dbReference>
<evidence type="ECO:0000256" key="1">
    <source>
        <dbReference type="ARBA" id="ARBA00004651"/>
    </source>
</evidence>
<evidence type="ECO:0000256" key="5">
    <source>
        <dbReference type="ARBA" id="ARBA00022840"/>
    </source>
</evidence>
<dbReference type="Pfam" id="PF09140">
    <property type="entry name" value="MipZ"/>
    <property type="match status" value="1"/>
</dbReference>
<evidence type="ECO:0000256" key="3">
    <source>
        <dbReference type="ARBA" id="ARBA00022692"/>
    </source>
</evidence>
<keyword evidence="6 9" id="KW-1133">Transmembrane helix</keyword>
<keyword evidence="5" id="KW-0067">ATP-binding</keyword>
<comment type="subcellular location">
    <subcellularLocation>
        <location evidence="1">Cell membrane</location>
        <topology evidence="1">Multi-pass membrane protein</topology>
    </subcellularLocation>
</comment>
<dbReference type="Proteomes" id="UP000595197">
    <property type="component" value="Plasmid pTT6-1"/>
</dbReference>
<dbReference type="Pfam" id="PF02706">
    <property type="entry name" value="Wzz"/>
    <property type="match status" value="1"/>
</dbReference>
<name>A0ABX7BEB2_9PROT</name>
<organism evidence="11 12">
    <name type="scientific">Skermanella cutis</name>
    <dbReference type="NCBI Taxonomy" id="2775420"/>
    <lineage>
        <taxon>Bacteria</taxon>
        <taxon>Pseudomonadati</taxon>
        <taxon>Pseudomonadota</taxon>
        <taxon>Alphaproteobacteria</taxon>
        <taxon>Rhodospirillales</taxon>
        <taxon>Azospirillaceae</taxon>
        <taxon>Skermanella</taxon>
    </lineage>
</organism>
<proteinExistence type="predicted"/>
<dbReference type="Gene3D" id="3.40.50.300">
    <property type="entry name" value="P-loop containing nucleotide triphosphate hydrolases"/>
    <property type="match status" value="1"/>
</dbReference>
<evidence type="ECO:0000256" key="8">
    <source>
        <dbReference type="SAM" id="Coils"/>
    </source>
</evidence>
<dbReference type="InterPro" id="IPR027417">
    <property type="entry name" value="P-loop_NTPase"/>
</dbReference>
<dbReference type="RefSeq" id="WP_201081891.1">
    <property type="nucleotide sequence ID" value="NZ_CP067421.1"/>
</dbReference>
<keyword evidence="12" id="KW-1185">Reference proteome</keyword>
<keyword evidence="11" id="KW-0614">Plasmid</keyword>
<dbReference type="PANTHER" id="PTHR32309">
    <property type="entry name" value="TYROSINE-PROTEIN KINASE"/>
    <property type="match status" value="1"/>
</dbReference>
<keyword evidence="7 9" id="KW-0472">Membrane</keyword>
<evidence type="ECO:0000256" key="7">
    <source>
        <dbReference type="ARBA" id="ARBA00023136"/>
    </source>
</evidence>
<sequence>MLRADGTLNVTELLALVWKRKWIVLAIGLVGVIGGVALAQNRQPAWRADGLIVLQPTDASAVPLAEISPNRVEEAWVRAETEVLRGRDLALLVVDQLQLVNDPDFNASLRDPTFLGKLVADARLTIMGKAEAPADPEQIRLSVGEAVRSHLEVWSTERSNAIGLAFESPDPKKSAIILNSLMKTYLGAQLNQKVTFSRESSRWLEERIDRMRQEVASAEQAVQTFRTDNGLVTSRNGPVYGQQIAEMNSELIKARADLAVAQAKWQEAKAALDRSGIVAAAESIDNAAVRELRLRVADVNGRLSDIRTNLGDRHPAVQAVQKEYQTLIAEVEAEVKRVMDGLRAQSTIASSRVAALEAEFKKISKQNNNQGLAELEMERLLREVETRRLVLQSFLDSLQRRESASELGRPDARIVSHAATPLFPNGPGTVIFAALGGMVGGGSGLAIVLGLALTMLGYTDLTRAASDLSCRGLGALPRMRLKRRGGKDRDFLDTGATGTEIESARGIVTAVQSNLRYKRAMLLAICSALPGDGKTTVTVALARACAADKRTVLVIDGDLRRQTLSSTMRANLVGDTHFEEFGAILKVDSASSVHVIEFDQATINQAPASLTSGSFAKLIHLMMRHYDVILIDTPPIMRVCDALNIAPQADGVIFVMRAGKTPRAQIKVAVDRLKSTGAEVGLLLNDVKNAGSQPYIYSGYS</sequence>
<evidence type="ECO:0000313" key="12">
    <source>
        <dbReference type="Proteomes" id="UP000595197"/>
    </source>
</evidence>
<evidence type="ECO:0000259" key="10">
    <source>
        <dbReference type="Pfam" id="PF02706"/>
    </source>
</evidence>
<geneLocation type="plasmid" evidence="11 12">
    <name>pTT6-1</name>
</geneLocation>
<protein>
    <submittedName>
        <fullName evidence="11">Polysaccharide biosynthesis tyrosine autokinase</fullName>
    </submittedName>
</protein>
<feature type="transmembrane region" description="Helical" evidence="9">
    <location>
        <begin position="22"/>
        <end position="39"/>
    </location>
</feature>
<dbReference type="InterPro" id="IPR050445">
    <property type="entry name" value="Bact_polysacc_biosynth/exp"/>
</dbReference>
<dbReference type="EMBL" id="CP067421">
    <property type="protein sequence ID" value="QQP92743.1"/>
    <property type="molecule type" value="Genomic_DNA"/>
</dbReference>
<evidence type="ECO:0000313" key="11">
    <source>
        <dbReference type="EMBL" id="QQP92743.1"/>
    </source>
</evidence>
<reference evidence="11" key="1">
    <citation type="submission" date="2021-02" db="EMBL/GenBank/DDBJ databases">
        <title>Skermanella TT6 skin isolate.</title>
        <authorList>
            <person name="Lee K."/>
            <person name="Ganzorig M."/>
        </authorList>
    </citation>
    <scope>NUCLEOTIDE SEQUENCE</scope>
    <source>
        <strain evidence="11">TT6</strain>
    </source>
</reference>
<dbReference type="SUPFAM" id="SSF52540">
    <property type="entry name" value="P-loop containing nucleoside triphosphate hydrolases"/>
    <property type="match status" value="1"/>
</dbReference>
<dbReference type="CDD" id="cd05387">
    <property type="entry name" value="BY-kinase"/>
    <property type="match status" value="1"/>
</dbReference>
<dbReference type="InterPro" id="IPR015223">
    <property type="entry name" value="MipZ"/>
</dbReference>
<feature type="coiled-coil region" evidence="8">
    <location>
        <begin position="201"/>
        <end position="264"/>
    </location>
</feature>
<accession>A0ABX7BEB2</accession>